<proteinExistence type="predicted"/>
<dbReference type="KEGG" id="drg:H9K76_14690"/>
<protein>
    <recommendedName>
        <fullName evidence="4">Lipoprotein</fullName>
    </recommendedName>
</protein>
<feature type="signal peptide" evidence="1">
    <location>
        <begin position="1"/>
        <end position="22"/>
    </location>
</feature>
<dbReference type="AlphaFoldDB" id="A0A7G9RJS1"/>
<reference evidence="2 3" key="1">
    <citation type="submission" date="2020-08" db="EMBL/GenBank/DDBJ databases">
        <title>Genome sequence of Diaphorobacter ruginosibacter DSM 27467T.</title>
        <authorList>
            <person name="Hyun D.-W."/>
            <person name="Bae J.-W."/>
        </authorList>
    </citation>
    <scope>NUCLEOTIDE SEQUENCE [LARGE SCALE GENOMIC DNA]</scope>
    <source>
        <strain evidence="2 3">DSM 27467</strain>
    </source>
</reference>
<dbReference type="Proteomes" id="UP000515811">
    <property type="component" value="Chromosome"/>
</dbReference>
<gene>
    <name evidence="2" type="ORF">H9K76_14690</name>
</gene>
<evidence type="ECO:0000256" key="1">
    <source>
        <dbReference type="SAM" id="SignalP"/>
    </source>
</evidence>
<evidence type="ECO:0000313" key="3">
    <source>
        <dbReference type="Proteomes" id="UP000515811"/>
    </source>
</evidence>
<accession>A0A7G9RJS1</accession>
<name>A0A7G9RJS1_9BURK</name>
<evidence type="ECO:0008006" key="4">
    <source>
        <dbReference type="Google" id="ProtNLM"/>
    </source>
</evidence>
<dbReference type="EMBL" id="CP060714">
    <property type="protein sequence ID" value="QNN55846.1"/>
    <property type="molecule type" value="Genomic_DNA"/>
</dbReference>
<keyword evidence="3" id="KW-1185">Reference proteome</keyword>
<dbReference type="PROSITE" id="PS51257">
    <property type="entry name" value="PROKAR_LIPOPROTEIN"/>
    <property type="match status" value="1"/>
</dbReference>
<keyword evidence="1" id="KW-0732">Signal</keyword>
<organism evidence="2 3">
    <name type="scientific">Diaphorobacter ruginosibacter</name>
    <dbReference type="NCBI Taxonomy" id="1715720"/>
    <lineage>
        <taxon>Bacteria</taxon>
        <taxon>Pseudomonadati</taxon>
        <taxon>Pseudomonadota</taxon>
        <taxon>Betaproteobacteria</taxon>
        <taxon>Burkholderiales</taxon>
        <taxon>Comamonadaceae</taxon>
        <taxon>Diaphorobacter</taxon>
    </lineage>
</organism>
<feature type="chain" id="PRO_5028852399" description="Lipoprotein" evidence="1">
    <location>
        <begin position="23"/>
        <end position="278"/>
    </location>
</feature>
<evidence type="ECO:0000313" key="2">
    <source>
        <dbReference type="EMBL" id="QNN55846.1"/>
    </source>
</evidence>
<dbReference type="RefSeq" id="WP_187596119.1">
    <property type="nucleotide sequence ID" value="NZ_CP060714.1"/>
</dbReference>
<sequence>MKRAWGAPLLAACLLMAGCASALDTSQKADRTQSPAADARWLTLAVTLPEDARPLPVKLHYDSARCKEPRSYGVGGQSQSGVAMMRASHYEDLELVKEPTGNQYKARLAIDAGGPCQWMLTSLETAFAYTSRHPLVQGREVQAHRISFEFAKAKDAIRAPNVRMVFPYVPVIITDDDIPEKELRLAPLGFFLPPTFDPSASGTMYLVFKVHDDKPVTARSIPKDRYRYLVSYPDGSTSISPSKTSVGNQDARIRCLVTPAKGDEKKKDCSNVRPDATD</sequence>